<feature type="domain" description="Histidine kinase/HSP90-like ATPase" evidence="8">
    <location>
        <begin position="50"/>
        <end position="156"/>
    </location>
</feature>
<dbReference type="GeneID" id="93161308"/>
<evidence type="ECO:0000256" key="5">
    <source>
        <dbReference type="ARBA" id="ARBA00022840"/>
    </source>
</evidence>
<dbReference type="RefSeq" id="WP_007864044.1">
    <property type="nucleotide sequence ID" value="NZ_KQ235881.1"/>
</dbReference>
<dbReference type="Pfam" id="PF13581">
    <property type="entry name" value="HATPase_c_2"/>
    <property type="match status" value="1"/>
</dbReference>
<dbReference type="Gene3D" id="3.30.565.10">
    <property type="entry name" value="Histidine kinase-like ATPase, C-terminal domain"/>
    <property type="match status" value="1"/>
</dbReference>
<proteinExistence type="inferred from homology"/>
<evidence type="ECO:0000313" key="10">
    <source>
        <dbReference type="Proteomes" id="UP000037392"/>
    </source>
</evidence>
<comment type="caution">
    <text evidence="9">The sequence shown here is derived from an EMBL/GenBank/DDBJ whole genome shotgun (WGS) entry which is preliminary data.</text>
</comment>
<keyword evidence="5 7" id="KW-0067">ATP-binding</keyword>
<comment type="catalytic activity">
    <reaction evidence="7">
        <text>L-seryl-[protein] + ATP = O-phospho-L-seryl-[protein] + ADP + H(+)</text>
        <dbReference type="Rhea" id="RHEA:17989"/>
        <dbReference type="Rhea" id="RHEA-COMP:9863"/>
        <dbReference type="Rhea" id="RHEA-COMP:11604"/>
        <dbReference type="ChEBI" id="CHEBI:15378"/>
        <dbReference type="ChEBI" id="CHEBI:29999"/>
        <dbReference type="ChEBI" id="CHEBI:30616"/>
        <dbReference type="ChEBI" id="CHEBI:83421"/>
        <dbReference type="ChEBI" id="CHEBI:456216"/>
        <dbReference type="EC" id="2.7.11.1"/>
    </reaction>
</comment>
<dbReference type="HAMAP" id="MF_00637">
    <property type="entry name" value="Anti_sigma_F"/>
    <property type="match status" value="1"/>
</dbReference>
<dbReference type="Proteomes" id="UP000037392">
    <property type="component" value="Unassembled WGS sequence"/>
</dbReference>
<dbReference type="InterPro" id="IPR036890">
    <property type="entry name" value="HATPase_C_sf"/>
</dbReference>
<gene>
    <name evidence="7" type="primary">spoIIAB</name>
    <name evidence="9" type="ORF">HMPREF9470_04326</name>
</gene>
<keyword evidence="2 7" id="KW-0808">Transferase</keyword>
<comment type="catalytic activity">
    <reaction evidence="7">
        <text>L-threonyl-[protein] + ATP = O-phospho-L-threonyl-[protein] + ADP + H(+)</text>
        <dbReference type="Rhea" id="RHEA:46608"/>
        <dbReference type="Rhea" id="RHEA-COMP:11060"/>
        <dbReference type="Rhea" id="RHEA-COMP:11605"/>
        <dbReference type="ChEBI" id="CHEBI:15378"/>
        <dbReference type="ChEBI" id="CHEBI:30013"/>
        <dbReference type="ChEBI" id="CHEBI:30616"/>
        <dbReference type="ChEBI" id="CHEBI:61977"/>
        <dbReference type="ChEBI" id="CHEBI:456216"/>
        <dbReference type="EC" id="2.7.11.1"/>
    </reaction>
</comment>
<dbReference type="NCBIfam" id="TIGR01925">
    <property type="entry name" value="spIIAB"/>
    <property type="match status" value="1"/>
</dbReference>
<sequence length="156" mass="17261">MESMMESPRFNQSGNCKEHLRLEMDSLSQNEEFARVVTAVFMSRLNPTLEEVDDVKTAVSEAVTNAVIHGYQGRGGVIHMEITADTQENVLEVCVKDTGVGIADVKRAMEPMFTTDPEGERSGMGFSFMEAFMDQVDVQSEPGKGTLVSMKKFIGR</sequence>
<evidence type="ECO:0000256" key="2">
    <source>
        <dbReference type="ARBA" id="ARBA00022679"/>
    </source>
</evidence>
<dbReference type="PANTHER" id="PTHR35526">
    <property type="entry name" value="ANTI-SIGMA-F FACTOR RSBW-RELATED"/>
    <property type="match status" value="1"/>
</dbReference>
<accession>A0A0J9BXD1</accession>
<dbReference type="EC" id="2.7.11.1" evidence="7"/>
<comment type="similarity">
    <text evidence="7">Belongs to the anti-sigma-factor family.</text>
</comment>
<keyword evidence="1 7" id="KW-0723">Serine/threonine-protein kinase</keyword>
<keyword evidence="6 7" id="KW-0749">Sporulation</keyword>
<dbReference type="InterPro" id="IPR003594">
    <property type="entry name" value="HATPase_dom"/>
</dbReference>
<dbReference type="GO" id="GO:0042174">
    <property type="term" value="P:negative regulation of sporulation resulting in formation of a cellular spore"/>
    <property type="evidence" value="ECO:0007669"/>
    <property type="project" value="InterPro"/>
</dbReference>
<dbReference type="GO" id="GO:0030436">
    <property type="term" value="P:asexual sporulation"/>
    <property type="evidence" value="ECO:0007669"/>
    <property type="project" value="UniProtKB-UniRule"/>
</dbReference>
<evidence type="ECO:0000256" key="3">
    <source>
        <dbReference type="ARBA" id="ARBA00022741"/>
    </source>
</evidence>
<dbReference type="EMBL" id="ADLK01000029">
    <property type="protein sequence ID" value="KMW16826.1"/>
    <property type="molecule type" value="Genomic_DNA"/>
</dbReference>
<evidence type="ECO:0000256" key="1">
    <source>
        <dbReference type="ARBA" id="ARBA00022527"/>
    </source>
</evidence>
<keyword evidence="3 7" id="KW-0547">Nucleotide-binding</keyword>
<dbReference type="PANTHER" id="PTHR35526:SF3">
    <property type="entry name" value="ANTI-SIGMA-F FACTOR RSBW"/>
    <property type="match status" value="1"/>
</dbReference>
<keyword evidence="4 7" id="KW-0418">Kinase</keyword>
<reference evidence="9 10" key="1">
    <citation type="submission" date="2011-04" db="EMBL/GenBank/DDBJ databases">
        <title>The Genome Sequence of Clostridium citroniae WAL-19142.</title>
        <authorList>
            <consortium name="The Broad Institute Genome Sequencing Platform"/>
            <person name="Earl A."/>
            <person name="Ward D."/>
            <person name="Feldgarden M."/>
            <person name="Gevers D."/>
            <person name="Warren Y.A."/>
            <person name="Tyrrell K.L."/>
            <person name="Citron D.M."/>
            <person name="Goldstein E.J."/>
            <person name="Daigneault M."/>
            <person name="Allen-Vercoe E."/>
            <person name="Young S.K."/>
            <person name="Zeng Q."/>
            <person name="Gargeya S."/>
            <person name="Fitzgerald M."/>
            <person name="Haas B."/>
            <person name="Abouelleil A."/>
            <person name="Alvarado L."/>
            <person name="Arachchi H.M."/>
            <person name="Berlin A."/>
            <person name="Brown A."/>
            <person name="Chapman S.B."/>
            <person name="Chen Z."/>
            <person name="Dunbar C."/>
            <person name="Freedman E."/>
            <person name="Gearin G."/>
            <person name="Gellesch M."/>
            <person name="Goldberg J."/>
            <person name="Griggs A."/>
            <person name="Gujja S."/>
            <person name="Heilman E.R."/>
            <person name="Heiman D."/>
            <person name="Howarth C."/>
            <person name="Larson L."/>
            <person name="Lui A."/>
            <person name="MacDonald P.J."/>
            <person name="Mehta T."/>
            <person name="Montmayeur A."/>
            <person name="Murphy C."/>
            <person name="Neiman D."/>
            <person name="Pearson M."/>
            <person name="Priest M."/>
            <person name="Roberts A."/>
            <person name="Saif S."/>
            <person name="Shea T."/>
            <person name="Shenoy N."/>
            <person name="Sisk P."/>
            <person name="Stolte C."/>
            <person name="Sykes S."/>
            <person name="White J."/>
            <person name="Yandava C."/>
            <person name="Wortman J."/>
            <person name="Nusbaum C."/>
            <person name="Birren B."/>
        </authorList>
    </citation>
    <scope>NUCLEOTIDE SEQUENCE [LARGE SCALE GENOMIC DNA]</scope>
    <source>
        <strain evidence="9 10">WAL-19142</strain>
    </source>
</reference>
<evidence type="ECO:0000256" key="6">
    <source>
        <dbReference type="ARBA" id="ARBA00022969"/>
    </source>
</evidence>
<dbReference type="GO" id="GO:0030435">
    <property type="term" value="P:sporulation resulting in formation of a cellular spore"/>
    <property type="evidence" value="ECO:0007669"/>
    <property type="project" value="UniProtKB-KW"/>
</dbReference>
<dbReference type="InterPro" id="IPR010194">
    <property type="entry name" value="Anti-sigma_F"/>
</dbReference>
<dbReference type="AlphaFoldDB" id="A0A0J9BXD1"/>
<organism evidence="9 10">
    <name type="scientific">[Clostridium] citroniae WAL-19142</name>
    <dbReference type="NCBI Taxonomy" id="742734"/>
    <lineage>
        <taxon>Bacteria</taxon>
        <taxon>Bacillati</taxon>
        <taxon>Bacillota</taxon>
        <taxon>Clostridia</taxon>
        <taxon>Lachnospirales</taxon>
        <taxon>Lachnospiraceae</taxon>
        <taxon>Enterocloster</taxon>
    </lineage>
</organism>
<evidence type="ECO:0000313" key="9">
    <source>
        <dbReference type="EMBL" id="KMW16826.1"/>
    </source>
</evidence>
<dbReference type="SUPFAM" id="SSF55874">
    <property type="entry name" value="ATPase domain of HSP90 chaperone/DNA topoisomerase II/histidine kinase"/>
    <property type="match status" value="1"/>
</dbReference>
<evidence type="ECO:0000256" key="4">
    <source>
        <dbReference type="ARBA" id="ARBA00022777"/>
    </source>
</evidence>
<protein>
    <recommendedName>
        <fullName evidence="7">Anti-sigma F factor</fullName>
        <ecNumber evidence="7">2.7.11.1</ecNumber>
    </recommendedName>
    <alternativeName>
        <fullName evidence="7">Stage II sporulation protein AB</fullName>
    </alternativeName>
</protein>
<name>A0A0J9BXD1_9FIRM</name>
<evidence type="ECO:0000256" key="7">
    <source>
        <dbReference type="HAMAP-Rule" id="MF_00637"/>
    </source>
</evidence>
<dbReference type="GO" id="GO:0016989">
    <property type="term" value="F:sigma factor antagonist activity"/>
    <property type="evidence" value="ECO:0007669"/>
    <property type="project" value="InterPro"/>
</dbReference>
<dbReference type="SMART" id="SM00387">
    <property type="entry name" value="HATPase_c"/>
    <property type="match status" value="1"/>
</dbReference>
<dbReference type="PATRIC" id="fig|742734.4.peg.4635"/>
<dbReference type="GO" id="GO:0106310">
    <property type="term" value="F:protein serine kinase activity"/>
    <property type="evidence" value="ECO:0007669"/>
    <property type="project" value="RHEA"/>
</dbReference>
<evidence type="ECO:0000259" key="8">
    <source>
        <dbReference type="SMART" id="SM00387"/>
    </source>
</evidence>
<dbReference type="InterPro" id="IPR050267">
    <property type="entry name" value="Anti-sigma-factor_SerPK"/>
</dbReference>
<comment type="function">
    <text evidence="7">Binds to sigma F and blocks its ability to form an RNA polymerase holoenzyme (E-sigma F). Phosphorylates SpoIIAA on a serine residue. This phosphorylation may enable SpoIIAA to act as an anti-anti-sigma factor that counteracts SpoIIAB and thus releases sigma F from inhibition.</text>
</comment>
<dbReference type="GO" id="GO:0004674">
    <property type="term" value="F:protein serine/threonine kinase activity"/>
    <property type="evidence" value="ECO:0007669"/>
    <property type="project" value="UniProtKB-KW"/>
</dbReference>
<dbReference type="GO" id="GO:0005524">
    <property type="term" value="F:ATP binding"/>
    <property type="evidence" value="ECO:0007669"/>
    <property type="project" value="UniProtKB-KW"/>
</dbReference>